<dbReference type="SMART" id="SM00052">
    <property type="entry name" value="EAL"/>
    <property type="match status" value="1"/>
</dbReference>
<feature type="compositionally biased region" description="Low complexity" evidence="1">
    <location>
        <begin position="384"/>
        <end position="402"/>
    </location>
</feature>
<dbReference type="STRING" id="1526658.BHK69_10685"/>
<feature type="region of interest" description="Disordered" evidence="1">
    <location>
        <begin position="384"/>
        <end position="440"/>
    </location>
</feature>
<dbReference type="SUPFAM" id="SSF141868">
    <property type="entry name" value="EAL domain-like"/>
    <property type="match status" value="1"/>
</dbReference>
<proteinExistence type="predicted"/>
<dbReference type="GO" id="GO:0071111">
    <property type="term" value="F:cyclic-guanylate-specific phosphodiesterase activity"/>
    <property type="evidence" value="ECO:0007669"/>
    <property type="project" value="InterPro"/>
</dbReference>
<gene>
    <name evidence="3" type="ORF">BHK69_10685</name>
</gene>
<dbReference type="Pfam" id="PF00563">
    <property type="entry name" value="EAL"/>
    <property type="match status" value="1"/>
</dbReference>
<dbReference type="Proteomes" id="UP000094969">
    <property type="component" value="Chromosome"/>
</dbReference>
<evidence type="ECO:0000259" key="2">
    <source>
        <dbReference type="PROSITE" id="PS50883"/>
    </source>
</evidence>
<dbReference type="InterPro" id="IPR035919">
    <property type="entry name" value="EAL_sf"/>
</dbReference>
<dbReference type="EMBL" id="CP017147">
    <property type="protein sequence ID" value="AOO80865.1"/>
    <property type="molecule type" value="Genomic_DNA"/>
</dbReference>
<dbReference type="InterPro" id="IPR050706">
    <property type="entry name" value="Cyclic-di-GMP_PDE-like"/>
</dbReference>
<protein>
    <recommendedName>
        <fullName evidence="2">EAL domain-containing protein</fullName>
    </recommendedName>
</protein>
<evidence type="ECO:0000313" key="3">
    <source>
        <dbReference type="EMBL" id="AOO80865.1"/>
    </source>
</evidence>
<dbReference type="PANTHER" id="PTHR33121">
    <property type="entry name" value="CYCLIC DI-GMP PHOSPHODIESTERASE PDEF"/>
    <property type="match status" value="1"/>
</dbReference>
<dbReference type="Gene3D" id="3.20.20.450">
    <property type="entry name" value="EAL domain"/>
    <property type="match status" value="1"/>
</dbReference>
<dbReference type="InterPro" id="IPR001633">
    <property type="entry name" value="EAL_dom"/>
</dbReference>
<keyword evidence="4" id="KW-1185">Reference proteome</keyword>
<dbReference type="PROSITE" id="PS50883">
    <property type="entry name" value="EAL"/>
    <property type="match status" value="1"/>
</dbReference>
<dbReference type="KEGG" id="bvv:BHK69_10685"/>
<feature type="domain" description="EAL" evidence="2">
    <location>
        <begin position="138"/>
        <end position="392"/>
    </location>
</feature>
<accession>A0A1D7U0H0</accession>
<dbReference type="PANTHER" id="PTHR33121:SF79">
    <property type="entry name" value="CYCLIC DI-GMP PHOSPHODIESTERASE PDED-RELATED"/>
    <property type="match status" value="1"/>
</dbReference>
<dbReference type="AlphaFoldDB" id="A0A1D7U0H0"/>
<organism evidence="3 4">
    <name type="scientific">Bosea vaviloviae</name>
    <dbReference type="NCBI Taxonomy" id="1526658"/>
    <lineage>
        <taxon>Bacteria</taxon>
        <taxon>Pseudomonadati</taxon>
        <taxon>Pseudomonadota</taxon>
        <taxon>Alphaproteobacteria</taxon>
        <taxon>Hyphomicrobiales</taxon>
        <taxon>Boseaceae</taxon>
        <taxon>Bosea</taxon>
    </lineage>
</organism>
<dbReference type="CDD" id="cd01948">
    <property type="entry name" value="EAL"/>
    <property type="match status" value="1"/>
</dbReference>
<evidence type="ECO:0000256" key="1">
    <source>
        <dbReference type="SAM" id="MobiDB-lite"/>
    </source>
</evidence>
<reference evidence="3 4" key="1">
    <citation type="journal article" date="2015" name="Antonie Van Leeuwenhoek">
        <title>Bosea vaviloviae sp. nov., a new species of slow-growing rhizobia isolated from nodules of the relict species Vavilovia formosa (Stev.) Fed.</title>
        <authorList>
            <person name="Safronova V.I."/>
            <person name="Kuznetsova I.G."/>
            <person name="Sazanova A.L."/>
            <person name="Kimeklis A.K."/>
            <person name="Belimov A.A."/>
            <person name="Andronov E.E."/>
            <person name="Pinaev A.G."/>
            <person name="Chizhevskaya E.P."/>
            <person name="Pukhaev A.R."/>
            <person name="Popov K.P."/>
            <person name="Willems A."/>
            <person name="Tikhonovich I.A."/>
        </authorList>
    </citation>
    <scope>NUCLEOTIDE SEQUENCE [LARGE SCALE GENOMIC DNA]</scope>
    <source>
        <strain evidence="3 4">Vaf18</strain>
    </source>
</reference>
<sequence length="440" mass="47409">MVGMARLYERRLLVQREQIFAGLGEVKVRLATNAIRLDNLSQRVEQMPMREADAAPARAAINELTAEVGLLGDLIHQVATTLADHDAQLIVAQARQAAPLAKPAPVPVIDPEAARQARLDAIAAEREEAERAAERSAADKRAAVISTALSEGKVEVHLQPIVQLPQRRTRGYEALVRLRVDENTLLLPEDFLSIVEQRGFGPTLDALVLTRALAIARHLGTKQGGLFVSCNFSEATWSSSKALATLSRILDKYREHNGHLVVEMPQRVFRALDPASLGLLGAMSANGVRFALDQVADLRLDPIALFDRGIRFVKAPATLFQAEMAGEGSLDIAAGDLASMMARASIALVADEIADNPTVADMIELGITYAQGLIFSPPRPVKPEVFAEPEAAPPTAASEAAPQRPTAEVLGYPPPPASPAQDEAKPERQSFRSVLRRASA</sequence>
<evidence type="ECO:0000313" key="4">
    <source>
        <dbReference type="Proteomes" id="UP000094969"/>
    </source>
</evidence>
<name>A0A1D7U0H0_9HYPH</name>